<dbReference type="OrthoDB" id="7873824at2"/>
<dbReference type="InterPro" id="IPR010664">
    <property type="entry name" value="LipoPS_assembly_LptC-rel"/>
</dbReference>
<comment type="caution">
    <text evidence="3">The sequence shown here is derived from an EMBL/GenBank/DDBJ whole genome shotgun (WGS) entry which is preliminary data.</text>
</comment>
<keyword evidence="2" id="KW-0472">Membrane</keyword>
<dbReference type="BioCyc" id="AURANTIMONAS:SI859A1_03251-MONOMER"/>
<sequence length="260" mass="27246">MQDARTAFAAPQRQAGSDGTQRTKSMVDSDHPQLRAAQIGDRALTPPASRASHEFARARRHSRLVRILKIGLPALAAIIVVGGIAVTWVARSLPEDFSVNGTSIEDGRIVMQDPRMSGIDGKNRPYELVAERAIQALGGGGVDLETIAAKIAIDDEISADIKAASGKYDPTAETLVLAGGVRVATTNGITISLSAADIDIASGALKGEGPVRIETPEQTIEASSLNLTNGGDVITFGGRVKMLLRPDKSSQALQQASTSE</sequence>
<accession>Q1YFD0</accession>
<keyword evidence="4" id="KW-1185">Reference proteome</keyword>
<protein>
    <recommendedName>
        <fullName evidence="5">LPS export ABC transporter periplasmic protein LptC</fullName>
    </recommendedName>
</protein>
<dbReference type="RefSeq" id="WP_009211064.1">
    <property type="nucleotide sequence ID" value="NZ_BBWP01000004.1"/>
</dbReference>
<dbReference type="HOGENOM" id="CLU_093446_1_0_5"/>
<proteinExistence type="predicted"/>
<name>Q1YFD0_AURMS</name>
<evidence type="ECO:0000256" key="2">
    <source>
        <dbReference type="SAM" id="Phobius"/>
    </source>
</evidence>
<gene>
    <name evidence="3" type="ORF">SI859A1_03251</name>
</gene>
<evidence type="ECO:0008006" key="5">
    <source>
        <dbReference type="Google" id="ProtNLM"/>
    </source>
</evidence>
<dbReference type="EMBL" id="AAPJ01000006">
    <property type="protein sequence ID" value="EAS49043.1"/>
    <property type="molecule type" value="Genomic_DNA"/>
</dbReference>
<evidence type="ECO:0000256" key="1">
    <source>
        <dbReference type="SAM" id="MobiDB-lite"/>
    </source>
</evidence>
<evidence type="ECO:0000313" key="3">
    <source>
        <dbReference type="EMBL" id="EAS49043.1"/>
    </source>
</evidence>
<feature type="transmembrane region" description="Helical" evidence="2">
    <location>
        <begin position="67"/>
        <end position="90"/>
    </location>
</feature>
<dbReference type="Proteomes" id="UP000000321">
    <property type="component" value="Unassembled WGS sequence"/>
</dbReference>
<evidence type="ECO:0000313" key="4">
    <source>
        <dbReference type="Proteomes" id="UP000000321"/>
    </source>
</evidence>
<keyword evidence="2" id="KW-0812">Transmembrane</keyword>
<reference evidence="3 4" key="1">
    <citation type="journal article" date="2008" name="Appl. Environ. Microbiol.">
        <title>Genomic insights into Mn(II) oxidation by the marine alphaproteobacterium Aurantimonas sp. strain SI85-9A1.</title>
        <authorList>
            <person name="Dick G.J."/>
            <person name="Podell S."/>
            <person name="Johnson H.A."/>
            <person name="Rivera-Espinoza Y."/>
            <person name="Bernier-Latmani R."/>
            <person name="McCarthy J.K."/>
            <person name="Torpey J.W."/>
            <person name="Clement B.G."/>
            <person name="Gaasterland T."/>
            <person name="Tebo B.M."/>
        </authorList>
    </citation>
    <scope>NUCLEOTIDE SEQUENCE [LARGE SCALE GENOMIC DNA]</scope>
    <source>
        <strain evidence="3 4">SI85-9A1</strain>
    </source>
</reference>
<feature type="region of interest" description="Disordered" evidence="1">
    <location>
        <begin position="36"/>
        <end position="55"/>
    </location>
</feature>
<organism evidence="3 4">
    <name type="scientific">Aurantimonas manganoxydans (strain ATCC BAA-1229 / DSM 21871 / SI85-9A1)</name>
    <dbReference type="NCBI Taxonomy" id="287752"/>
    <lineage>
        <taxon>Bacteria</taxon>
        <taxon>Pseudomonadati</taxon>
        <taxon>Pseudomonadota</taxon>
        <taxon>Alphaproteobacteria</taxon>
        <taxon>Hyphomicrobiales</taxon>
        <taxon>Aurantimonadaceae</taxon>
        <taxon>Aurantimonas</taxon>
    </lineage>
</organism>
<dbReference type="AlphaFoldDB" id="Q1YFD0"/>
<feature type="compositionally biased region" description="Polar residues" evidence="1">
    <location>
        <begin position="14"/>
        <end position="24"/>
    </location>
</feature>
<keyword evidence="2" id="KW-1133">Transmembrane helix</keyword>
<dbReference type="Pfam" id="PF06835">
    <property type="entry name" value="LptC"/>
    <property type="match status" value="1"/>
</dbReference>
<feature type="region of interest" description="Disordered" evidence="1">
    <location>
        <begin position="1"/>
        <end position="31"/>
    </location>
</feature>